<dbReference type="PANTHER" id="PTHR28630">
    <property type="match status" value="1"/>
</dbReference>
<dbReference type="InterPro" id="IPR032801">
    <property type="entry name" value="PXL2A/B/C"/>
</dbReference>
<evidence type="ECO:0008006" key="3">
    <source>
        <dbReference type="Google" id="ProtNLM"/>
    </source>
</evidence>
<dbReference type="CDD" id="cd02970">
    <property type="entry name" value="PRX_like2"/>
    <property type="match status" value="1"/>
</dbReference>
<dbReference type="Pfam" id="PF13911">
    <property type="entry name" value="AhpC-TSA_2"/>
    <property type="match status" value="1"/>
</dbReference>
<dbReference type="PANTHER" id="PTHR28630:SF3">
    <property type="entry name" value="PEROXIREDOXIN-LIKE 2C"/>
    <property type="match status" value="1"/>
</dbReference>
<evidence type="ECO:0000313" key="1">
    <source>
        <dbReference type="EMBL" id="KAK6502738.1"/>
    </source>
</evidence>
<dbReference type="EMBL" id="JAVHJL010000005">
    <property type="protein sequence ID" value="KAK6502738.1"/>
    <property type="molecule type" value="Genomic_DNA"/>
</dbReference>
<evidence type="ECO:0000313" key="2">
    <source>
        <dbReference type="Proteomes" id="UP001370758"/>
    </source>
</evidence>
<reference evidence="1 2" key="1">
    <citation type="submission" date="2023-08" db="EMBL/GenBank/DDBJ databases">
        <authorList>
            <person name="Palmer J.M."/>
        </authorList>
    </citation>
    <scope>NUCLEOTIDE SEQUENCE [LARGE SCALE GENOMIC DNA]</scope>
    <source>
        <strain evidence="1 2">TWF481</strain>
    </source>
</reference>
<name>A0AAV9WB05_9PEZI</name>
<organism evidence="1 2">
    <name type="scientific">Arthrobotrys musiformis</name>
    <dbReference type="NCBI Taxonomy" id="47236"/>
    <lineage>
        <taxon>Eukaryota</taxon>
        <taxon>Fungi</taxon>
        <taxon>Dikarya</taxon>
        <taxon>Ascomycota</taxon>
        <taxon>Pezizomycotina</taxon>
        <taxon>Orbiliomycetes</taxon>
        <taxon>Orbiliales</taxon>
        <taxon>Orbiliaceae</taxon>
        <taxon>Arthrobotrys</taxon>
    </lineage>
</organism>
<gene>
    <name evidence="1" type="ORF">TWF481_007785</name>
</gene>
<dbReference type="AlphaFoldDB" id="A0AAV9WB05"/>
<proteinExistence type="predicted"/>
<dbReference type="Proteomes" id="UP001370758">
    <property type="component" value="Unassembled WGS sequence"/>
</dbReference>
<protein>
    <recommendedName>
        <fullName evidence="3">AhpC/TSA antioxidant enzyme-domain-containing protein</fullName>
    </recommendedName>
</protein>
<comment type="caution">
    <text evidence="1">The sequence shown here is derived from an EMBL/GenBank/DDBJ whole genome shotgun (WGS) entry which is preliminary data.</text>
</comment>
<accession>A0AAV9WB05</accession>
<sequence length="245" mass="27302">MALSLVVHSLTMSKPCIPTSPHPIPDEKTISAIFNLPVFSADGKRCRFGELVAARYGVGNVIVIFIRHFFCSCDQDYVRSLARCLTPTVLSTLPAGPSRLVIVGCGDPSRIIPYAAETSCDFPIFTDPTRRIYVRLEMNKSLASSTRPAYMEHSLLSLIIRSMGQMVKSGYGAFKGGDFWQNGGEWIFREGRCLWAHRMETTSDHVTAKELVNVLTGDENWRNGTKRYNILDPAPDSNESHTNKL</sequence>
<keyword evidence="2" id="KW-1185">Reference proteome</keyword>